<accession>A0ABP1RVW9</accession>
<organism evidence="5 6">
    <name type="scientific">Orchesella dallaii</name>
    <dbReference type="NCBI Taxonomy" id="48710"/>
    <lineage>
        <taxon>Eukaryota</taxon>
        <taxon>Metazoa</taxon>
        <taxon>Ecdysozoa</taxon>
        <taxon>Arthropoda</taxon>
        <taxon>Hexapoda</taxon>
        <taxon>Collembola</taxon>
        <taxon>Entomobryomorpha</taxon>
        <taxon>Entomobryoidea</taxon>
        <taxon>Orchesellidae</taxon>
        <taxon>Orchesellinae</taxon>
        <taxon>Orchesella</taxon>
    </lineage>
</organism>
<dbReference type="PROSITE" id="PS50405">
    <property type="entry name" value="GST_CTER"/>
    <property type="match status" value="1"/>
</dbReference>
<dbReference type="InterPro" id="IPR036282">
    <property type="entry name" value="Glutathione-S-Trfase_C_sf"/>
</dbReference>
<proteinExistence type="predicted"/>
<dbReference type="Proteomes" id="UP001642540">
    <property type="component" value="Unassembled WGS sequence"/>
</dbReference>
<comment type="caution">
    <text evidence="5">The sequence shown here is derived from an EMBL/GenBank/DDBJ whole genome shotgun (WGS) entry which is preliminary data.</text>
</comment>
<sequence length="105" mass="12597">MNWRAYYWEENATRREELKNVLLNVQVPFYFSKFEKILEASKGDYLLGTNYTWADLHIANTVSFIDETCKPGLLDDYPRLKKFSETVFNIPRVKSWIEKRPITER</sequence>
<reference evidence="5 6" key="1">
    <citation type="submission" date="2024-08" db="EMBL/GenBank/DDBJ databases">
        <authorList>
            <person name="Cucini C."/>
            <person name="Frati F."/>
        </authorList>
    </citation>
    <scope>NUCLEOTIDE SEQUENCE [LARGE SCALE GENOMIC DNA]</scope>
</reference>
<dbReference type="EC" id="2.5.1.18" evidence="1"/>
<evidence type="ECO:0000256" key="3">
    <source>
        <dbReference type="ARBA" id="ARBA00047960"/>
    </source>
</evidence>
<keyword evidence="2" id="KW-0808">Transferase</keyword>
<dbReference type="InterPro" id="IPR050213">
    <property type="entry name" value="GST_superfamily"/>
</dbReference>
<dbReference type="EMBL" id="CAXLJM020000114">
    <property type="protein sequence ID" value="CAL8137129.1"/>
    <property type="molecule type" value="Genomic_DNA"/>
</dbReference>
<evidence type="ECO:0000313" key="5">
    <source>
        <dbReference type="EMBL" id="CAL8137129.1"/>
    </source>
</evidence>
<evidence type="ECO:0000256" key="1">
    <source>
        <dbReference type="ARBA" id="ARBA00012452"/>
    </source>
</evidence>
<name>A0ABP1RVW9_9HEXA</name>
<dbReference type="PANTHER" id="PTHR11571">
    <property type="entry name" value="GLUTATHIONE S-TRANSFERASE"/>
    <property type="match status" value="1"/>
</dbReference>
<dbReference type="Pfam" id="PF14497">
    <property type="entry name" value="GST_C_3"/>
    <property type="match status" value="1"/>
</dbReference>
<evidence type="ECO:0000256" key="2">
    <source>
        <dbReference type="ARBA" id="ARBA00022679"/>
    </source>
</evidence>
<evidence type="ECO:0000259" key="4">
    <source>
        <dbReference type="PROSITE" id="PS50405"/>
    </source>
</evidence>
<protein>
    <recommendedName>
        <fullName evidence="1">glutathione transferase</fullName>
        <ecNumber evidence="1">2.5.1.18</ecNumber>
    </recommendedName>
</protein>
<dbReference type="Gene3D" id="1.20.1050.10">
    <property type="match status" value="1"/>
</dbReference>
<feature type="domain" description="GST C-terminal" evidence="4">
    <location>
        <begin position="1"/>
        <end position="105"/>
    </location>
</feature>
<dbReference type="PANTHER" id="PTHR11571:SF224">
    <property type="entry name" value="HEMATOPOIETIC PROSTAGLANDIN D SYNTHASE"/>
    <property type="match status" value="1"/>
</dbReference>
<dbReference type="InterPro" id="IPR004046">
    <property type="entry name" value="GST_C"/>
</dbReference>
<gene>
    <name evidence="5" type="ORF">ODALV1_LOCUS26780</name>
</gene>
<comment type="catalytic activity">
    <reaction evidence="3">
        <text>RX + glutathione = an S-substituted glutathione + a halide anion + H(+)</text>
        <dbReference type="Rhea" id="RHEA:16437"/>
        <dbReference type="ChEBI" id="CHEBI:15378"/>
        <dbReference type="ChEBI" id="CHEBI:16042"/>
        <dbReference type="ChEBI" id="CHEBI:17792"/>
        <dbReference type="ChEBI" id="CHEBI:57925"/>
        <dbReference type="ChEBI" id="CHEBI:90779"/>
        <dbReference type="EC" id="2.5.1.18"/>
    </reaction>
</comment>
<dbReference type="CDD" id="cd03192">
    <property type="entry name" value="GST_C_Sigma_like"/>
    <property type="match status" value="1"/>
</dbReference>
<keyword evidence="6" id="KW-1185">Reference proteome</keyword>
<evidence type="ECO:0000313" key="6">
    <source>
        <dbReference type="Proteomes" id="UP001642540"/>
    </source>
</evidence>
<dbReference type="SUPFAM" id="SSF47616">
    <property type="entry name" value="GST C-terminal domain-like"/>
    <property type="match status" value="1"/>
</dbReference>
<dbReference type="InterPro" id="IPR010987">
    <property type="entry name" value="Glutathione-S-Trfase_C-like"/>
</dbReference>